<feature type="transmembrane region" description="Helical" evidence="1">
    <location>
        <begin position="269"/>
        <end position="293"/>
    </location>
</feature>
<evidence type="ECO:0000256" key="1">
    <source>
        <dbReference type="SAM" id="Phobius"/>
    </source>
</evidence>
<accession>A0A5P9K5N3</accession>
<dbReference type="InterPro" id="IPR009547">
    <property type="entry name" value="Tenui_PVC2"/>
</dbReference>
<protein>
    <submittedName>
        <fullName evidence="2">PC2</fullName>
    </submittedName>
</protein>
<keyword evidence="1" id="KW-0812">Transmembrane</keyword>
<keyword evidence="1" id="KW-0472">Membrane</keyword>
<proteinExistence type="predicted"/>
<name>A0A5P9K5N3_9VIRU</name>
<organism evidence="2">
    <name type="scientific">European wheat striate mosaic virus</name>
    <dbReference type="NCBI Taxonomy" id="2661631"/>
    <lineage>
        <taxon>Viruses</taxon>
        <taxon>Riboviria</taxon>
        <taxon>Orthornavirae</taxon>
        <taxon>Negarnaviricota</taxon>
        <taxon>Polyploviricotina</taxon>
        <taxon>Bunyaviricetes</taxon>
        <taxon>Hareavirales</taxon>
        <taxon>Phenuiviridae</taxon>
        <taxon>Tenuivirus</taxon>
        <taxon>Tenuivirus eurotritici</taxon>
    </lineage>
</organism>
<dbReference type="EMBL" id="MN160348">
    <property type="protein sequence ID" value="QFU19939.1"/>
    <property type="molecule type" value="Genomic_RNA"/>
</dbReference>
<dbReference type="Pfam" id="PF06656">
    <property type="entry name" value="Tenui_PVC2"/>
    <property type="match status" value="1"/>
</dbReference>
<keyword evidence="1" id="KW-1133">Transmembrane helix</keyword>
<sequence>MISIQILITLYFFLSLIGLISPKSVNMDPIKEGTWLISKVRNPSRIIRVNVPYDDATNECKRINDFKGYYLEDDSICLQTTGVDLGETGFIGKWRPSSEMPKNISKLSGVSYNDCDSYMAMPYGLFGFSQMMNRTTPLYLTKSSVERMEKASVRKGFMGFVYATDLMVCLNSPVLETSLSVFGEIPVCSGGIVKASNSSCSVIIGSDSFHHPSCSFVKLPFYDEFIRVEQDGQVYNISCTPVDHCSLFNQMSLIIKIKNYECADNLHKFFFYMAFLGLVIFISLIFTFVKVLCLVKPLLKLLGCLLVCIAKRMRKQPKLEYIEYDLGEVRIVEDETTGFSVIEDSIAPNSNYRKGEKARFYTDGSILLPAIILFFSILLTPGLACQDMLSSVSKVALCTDGSCSFRTKMSLTIFTTPQDLCFSTSKDNYRVRFISSRISCLSFPEYFTNSYSKETILDSNTWWETKECSGNSTDSPWPKPDYLYLDYCRKEYFFWAMPPGHYQLWKRIRFTPTSQIPCSSEKCHSLLPEIRYVLYRNNVEVAQDTVSLIGKANSYVNVSVSDYRGGHAPRRFIRCGDQLFEQNLNDLGSFNEEIFGHIQCSSKEDARVLSKNCVTKVKGGGSIDYKEPDGIEKVNSLEGRFAISGAVPEKMGYSIDSVEMFPISLDISIKEPLRDVKVYREQLNSTKCSIIGQERKVNGAILTLEVKNKITVSDVVQCNFISPCRVIFDRSKKASCTTIAFSNTASNNRVICTLMYTQASIECSYDVKEYHIALIAPTLSFNSLSDIKDSSFNWLVFLGDMVQENPKTFLFVSVIPLSLAYKTMKETIRNFSDN</sequence>
<reference evidence="2" key="1">
    <citation type="journal article" date="2019" name="Phytopathology">
        <title>Sixty Years after the First Description: Genome Sequence and Biological Characterization of European Wheat Striate Mosaic Virus Infecting Cereal Crops.</title>
        <authorList>
            <person name="Somera M."/>
            <person name="Kvarnheden A."/>
            <person name="Desbiez C."/>
            <person name="Blystad D.R."/>
            <person name="Soovali P."/>
            <person name="Kundu J.K."/>
            <person name="Gantsovski M."/>
            <person name="Nygren J."/>
            <person name="Lecoq H."/>
            <person name="Verdin E."/>
            <person name="Spetz C."/>
            <person name="Tamisier L."/>
            <person name="Truve E."/>
            <person name="Massart S."/>
        </authorList>
    </citation>
    <scope>NUCLEOTIDE SEQUENCE</scope>
    <source>
        <strain evidence="2">Oru3</strain>
    </source>
</reference>
<evidence type="ECO:0000313" key="2">
    <source>
        <dbReference type="EMBL" id="QFU19939.1"/>
    </source>
</evidence>